<sequence length="327" mass="33644">MEKVSLRGGTLPSPQPRRPPPRGTPEPGSPEPGSPRETLPGSPPRRPPRSTPANLGVHAGHSPAHRPAGPRRAPLNPGAHGGHSPARRPAGPHGAPPPTREPTRDTPRSCSRLTKASDAGRDHLWRTSASAPFPPGPLASGLGAAPPTRRGPTRPRAPRSLHVLTLALSLARSVLTGPAQPPQSRAAASTLASASQALHCPQQPPRPALDPAPRRGRAVDWPEGRQGRASPAGGLNGQDRVLIGERTEKGRDQTGVTWSINRCRALLVGGRRLAEPGKVLGEAGLAGRGLGSLGGASAGRAGLRPERGLGLLGGARSWAGSRLAARG</sequence>
<accession>A0ABQ9VFE3</accession>
<feature type="compositionally biased region" description="Low complexity" evidence="1">
    <location>
        <begin position="65"/>
        <end position="74"/>
    </location>
</feature>
<dbReference type="Proteomes" id="UP001266305">
    <property type="component" value="Unassembled WGS sequence"/>
</dbReference>
<gene>
    <name evidence="2" type="ORF">P7K49_013223</name>
</gene>
<feature type="compositionally biased region" description="Pro residues" evidence="1">
    <location>
        <begin position="13"/>
        <end position="33"/>
    </location>
</feature>
<dbReference type="EMBL" id="JASSZA010000006">
    <property type="protein sequence ID" value="KAK2108058.1"/>
    <property type="molecule type" value="Genomic_DNA"/>
</dbReference>
<reference evidence="2 3" key="1">
    <citation type="submission" date="2023-05" db="EMBL/GenBank/DDBJ databases">
        <title>B98-5 Cell Line De Novo Hybrid Assembly: An Optical Mapping Approach.</title>
        <authorList>
            <person name="Kananen K."/>
            <person name="Auerbach J.A."/>
            <person name="Kautto E."/>
            <person name="Blachly J.S."/>
        </authorList>
    </citation>
    <scope>NUCLEOTIDE SEQUENCE [LARGE SCALE GENOMIC DNA]</scope>
    <source>
        <strain evidence="2">B95-8</strain>
        <tissue evidence="2">Cell line</tissue>
    </source>
</reference>
<name>A0ABQ9VFE3_SAGOE</name>
<feature type="compositionally biased region" description="Basic and acidic residues" evidence="1">
    <location>
        <begin position="217"/>
        <end position="226"/>
    </location>
</feature>
<evidence type="ECO:0000256" key="1">
    <source>
        <dbReference type="SAM" id="MobiDB-lite"/>
    </source>
</evidence>
<feature type="region of interest" description="Disordered" evidence="1">
    <location>
        <begin position="176"/>
        <end position="248"/>
    </location>
</feature>
<keyword evidence="3" id="KW-1185">Reference proteome</keyword>
<evidence type="ECO:0000313" key="3">
    <source>
        <dbReference type="Proteomes" id="UP001266305"/>
    </source>
</evidence>
<proteinExistence type="predicted"/>
<organism evidence="2 3">
    <name type="scientific">Saguinus oedipus</name>
    <name type="common">Cotton-top tamarin</name>
    <name type="synonym">Oedipomidas oedipus</name>
    <dbReference type="NCBI Taxonomy" id="9490"/>
    <lineage>
        <taxon>Eukaryota</taxon>
        <taxon>Metazoa</taxon>
        <taxon>Chordata</taxon>
        <taxon>Craniata</taxon>
        <taxon>Vertebrata</taxon>
        <taxon>Euteleostomi</taxon>
        <taxon>Mammalia</taxon>
        <taxon>Eutheria</taxon>
        <taxon>Euarchontoglires</taxon>
        <taxon>Primates</taxon>
        <taxon>Haplorrhini</taxon>
        <taxon>Platyrrhini</taxon>
        <taxon>Cebidae</taxon>
        <taxon>Callitrichinae</taxon>
        <taxon>Saguinus</taxon>
    </lineage>
</organism>
<feature type="compositionally biased region" description="Low complexity" evidence="1">
    <location>
        <begin position="182"/>
        <end position="198"/>
    </location>
</feature>
<protein>
    <submittedName>
        <fullName evidence="2">Uncharacterized protein</fullName>
    </submittedName>
</protein>
<evidence type="ECO:0000313" key="2">
    <source>
        <dbReference type="EMBL" id="KAK2108058.1"/>
    </source>
</evidence>
<comment type="caution">
    <text evidence="2">The sequence shown here is derived from an EMBL/GenBank/DDBJ whole genome shotgun (WGS) entry which is preliminary data.</text>
</comment>
<feature type="region of interest" description="Disordered" evidence="1">
    <location>
        <begin position="1"/>
        <end position="158"/>
    </location>
</feature>